<evidence type="ECO:0000313" key="3">
    <source>
        <dbReference type="Proteomes" id="UP000009173"/>
    </source>
</evidence>
<reference evidence="3" key="1">
    <citation type="journal article" date="2009" name="Environ. Microbiol.">
        <title>Contribution of mobile genetic elements to Desulfovibrio vulgaris genome plasticity.</title>
        <authorList>
            <person name="Walker C.B."/>
            <person name="Stolyar S."/>
            <person name="Chivian D."/>
            <person name="Pinel N."/>
            <person name="Gabster J.A."/>
            <person name="Dehal P.S."/>
            <person name="He Z."/>
            <person name="Yang Z.K."/>
            <person name="Yen H.C."/>
            <person name="Zhou J."/>
            <person name="Wall J.D."/>
            <person name="Hazen T.C."/>
            <person name="Arkin A.P."/>
            <person name="Stahl D.A."/>
        </authorList>
    </citation>
    <scope>NUCLEOTIDE SEQUENCE [LARGE SCALE GENOMIC DNA]</scope>
    <source>
        <strain evidence="3">DP4</strain>
    </source>
</reference>
<dbReference type="HOGENOM" id="CLU_1068461_0_0_7"/>
<dbReference type="Proteomes" id="UP000009173">
    <property type="component" value="Chromosome"/>
</dbReference>
<feature type="domain" description="UspA" evidence="1">
    <location>
        <begin position="5"/>
        <end position="107"/>
    </location>
</feature>
<accession>A0A0H3A587</accession>
<name>A0A0H3A587_NITV4</name>
<sequence length="260" mass="27890">MVRLDRILVPLVDGGHALVVLEQALAFASRRKCRVTALAVGAERQPGVGFATGCAPIRRRAASLLAEALLLAERYRFDLDCLYREGDLPVVVDRTVREIGADLIILGVASGMDVESGTDAHVLMVPQGMPAAGIARLLAATSVGSRDDGIVPLPGHHAAHHAGQEADGARPLPVGRAHQNVPPVSPGLCVADCAARLREMGMRVRRHMGRDLYSLMIDETVEETLFAKARPLLAILGRRRKRTVPVKTGGPVPARRTRRA</sequence>
<dbReference type="Pfam" id="PF00582">
    <property type="entry name" value="Usp"/>
    <property type="match status" value="1"/>
</dbReference>
<gene>
    <name evidence="2" type="ordered locus">Dvul_0096</name>
</gene>
<dbReference type="KEGG" id="dvl:Dvul_0096"/>
<evidence type="ECO:0000259" key="1">
    <source>
        <dbReference type="Pfam" id="PF00582"/>
    </source>
</evidence>
<dbReference type="SUPFAM" id="SSF52402">
    <property type="entry name" value="Adenine nucleotide alpha hydrolases-like"/>
    <property type="match status" value="1"/>
</dbReference>
<dbReference type="InterPro" id="IPR006016">
    <property type="entry name" value="UspA"/>
</dbReference>
<evidence type="ECO:0000313" key="2">
    <source>
        <dbReference type="EMBL" id="ABM27120.1"/>
    </source>
</evidence>
<organism evidence="2 3">
    <name type="scientific">Nitratidesulfovibrio vulgaris (strain DP4)</name>
    <name type="common">Desulfovibrio vulgaris</name>
    <dbReference type="NCBI Taxonomy" id="391774"/>
    <lineage>
        <taxon>Bacteria</taxon>
        <taxon>Pseudomonadati</taxon>
        <taxon>Thermodesulfobacteriota</taxon>
        <taxon>Desulfovibrionia</taxon>
        <taxon>Desulfovibrionales</taxon>
        <taxon>Desulfovibrionaceae</taxon>
        <taxon>Nitratidesulfovibrio</taxon>
    </lineage>
</organism>
<protein>
    <recommendedName>
        <fullName evidence="1">UspA domain-containing protein</fullName>
    </recommendedName>
</protein>
<dbReference type="EMBL" id="CP000527">
    <property type="protein sequence ID" value="ABM27120.1"/>
    <property type="molecule type" value="Genomic_DNA"/>
</dbReference>
<proteinExistence type="predicted"/>
<dbReference type="Gene3D" id="3.40.50.620">
    <property type="entry name" value="HUPs"/>
    <property type="match status" value="1"/>
</dbReference>
<dbReference type="AlphaFoldDB" id="A0A0H3A587"/>
<dbReference type="InterPro" id="IPR014729">
    <property type="entry name" value="Rossmann-like_a/b/a_fold"/>
</dbReference>